<gene>
    <name evidence="1" type="ORF">SAMN04489726_1781</name>
</gene>
<protein>
    <submittedName>
        <fullName evidence="1">Uncharacterized protein</fullName>
    </submittedName>
</protein>
<reference evidence="1 2" key="1">
    <citation type="submission" date="2016-10" db="EMBL/GenBank/DDBJ databases">
        <authorList>
            <person name="de Groot N.N."/>
        </authorList>
    </citation>
    <scope>NUCLEOTIDE SEQUENCE [LARGE SCALE GENOMIC DNA]</scope>
    <source>
        <strain evidence="1 2">DSM 44149</strain>
    </source>
</reference>
<evidence type="ECO:0000313" key="1">
    <source>
        <dbReference type="EMBL" id="SDM46991.1"/>
    </source>
</evidence>
<dbReference type="EMBL" id="LT629701">
    <property type="protein sequence ID" value="SDM46991.1"/>
    <property type="molecule type" value="Genomic_DNA"/>
</dbReference>
<dbReference type="OrthoDB" id="212238at2"/>
<keyword evidence="2" id="KW-1185">Reference proteome</keyword>
<sequence>MAEFRWELQPRAEALVDELVDAAVLNSPRLSALARSLGARTSTRLQDWLDHIGGPVSDEQLIEVGYVEVQPDLWRHPGAQLPAIVPSDRRGVALRVDDAGVFAVAQGSTAGVQGSPRSGFRSAVVSGNDPVVIAGVERRSWSCGVTPQEFDPGEVLRSAQAWRLLAERPRGFGGREEVRAATELMGQVVKLVGADLAASYFLELERQYWQRRNTAAVLQHSRQDRLGLGWGNNDHHTFRSSRACFDQVITLLTTLGFGVRERFYAGAEAGWGAQVLEHPGCGGVIFADVDLNPEDVDLDFATVELAPVDPAEGGKLGTVGLWCALHGESVLAAGMHHLEGQFDFDRLRVDLGVLGVGHMKPFSDFPHLRQAFTEAERWPVRQLRLAELVADGQISEETAEEFARLGAAGSHLENLARRGGFKGFNQHNVSTTMRATDPRIYRPVNAGE</sequence>
<accession>A0A1G9TGW1</accession>
<dbReference type="AlphaFoldDB" id="A0A1G9TGW1"/>
<name>A0A1G9TGW1_ALLAB</name>
<organism evidence="1 2">
    <name type="scientific">Allokutzneria albata</name>
    <name type="common">Kibdelosporangium albatum</name>
    <dbReference type="NCBI Taxonomy" id="211114"/>
    <lineage>
        <taxon>Bacteria</taxon>
        <taxon>Bacillati</taxon>
        <taxon>Actinomycetota</taxon>
        <taxon>Actinomycetes</taxon>
        <taxon>Pseudonocardiales</taxon>
        <taxon>Pseudonocardiaceae</taxon>
        <taxon>Allokutzneria</taxon>
    </lineage>
</organism>
<evidence type="ECO:0000313" key="2">
    <source>
        <dbReference type="Proteomes" id="UP000183376"/>
    </source>
</evidence>
<dbReference type="eggNOG" id="ENOG502Z8T0">
    <property type="taxonomic scope" value="Bacteria"/>
</dbReference>
<dbReference type="STRING" id="211114.SAMN04489726_1781"/>
<dbReference type="RefSeq" id="WP_030432960.1">
    <property type="nucleotide sequence ID" value="NZ_JOEF01000034.1"/>
</dbReference>
<proteinExistence type="predicted"/>
<dbReference type="Proteomes" id="UP000183376">
    <property type="component" value="Chromosome I"/>
</dbReference>